<comment type="caution">
    <text evidence="1">The sequence shown here is derived from an EMBL/GenBank/DDBJ whole genome shotgun (WGS) entry which is preliminary data.</text>
</comment>
<evidence type="ECO:0000313" key="1">
    <source>
        <dbReference type="EMBL" id="THG44336.1"/>
    </source>
</evidence>
<sequence length="352" mass="41099">MIDNIKLYFAANLFNGNFEKCRLREKKESRTEWTLRNPLNNAHISVWQHSNGVVTMKGSLRKWYYGDFSTKDLTLSHFIDATKQIAELLNVPLGVFNKAKISQTEIGLNVPTSIPFSELSKKIVAYGTHRKRKVRGKGMTKDNFGTIYFGERDCEFRLKIYDKSKEIADKDILSEGDAISNILRIEFTLDDKDAFKRKSLPQIADINGLIMHWAKLYELWAEEVGRIVLLNNIPDCGDMDLQDRLFAEALNNYSWKENIRNFEEYIVEHYEEKTISKWKSDMYKRINYLLDNYSGSNEYCKINFYKDITRYLIDLKDNGEKVSIPLMVALLHSNTRYISKGEFQDEPNNKGE</sequence>
<protein>
    <submittedName>
        <fullName evidence="1">Uncharacterized protein</fullName>
    </submittedName>
</protein>
<evidence type="ECO:0000313" key="2">
    <source>
        <dbReference type="Proteomes" id="UP000305401"/>
    </source>
</evidence>
<dbReference type="Proteomes" id="UP000305401">
    <property type="component" value="Unassembled WGS sequence"/>
</dbReference>
<dbReference type="EMBL" id="SSTG01000161">
    <property type="protein sequence ID" value="THG44336.1"/>
    <property type="molecule type" value="Genomic_DNA"/>
</dbReference>
<proteinExistence type="predicted"/>
<accession>A0AC61S477</accession>
<reference evidence="1" key="1">
    <citation type="submission" date="2019-04" db="EMBL/GenBank/DDBJ databases">
        <title>Microbes associate with the intestines of laboratory mice.</title>
        <authorList>
            <person name="Navarre W."/>
            <person name="Wong E."/>
            <person name="Huang K.C."/>
            <person name="Tropini C."/>
            <person name="Ng K."/>
            <person name="Yu B."/>
        </authorList>
    </citation>
    <scope>NUCLEOTIDE SEQUENCE</scope>
    <source>
        <strain evidence="1">NM86_A22</strain>
    </source>
</reference>
<keyword evidence="2" id="KW-1185">Reference proteome</keyword>
<organism evidence="1 2">
    <name type="scientific">Muribaculum caecicola</name>
    <dbReference type="NCBI Taxonomy" id="3038144"/>
    <lineage>
        <taxon>Bacteria</taxon>
        <taxon>Pseudomonadati</taxon>
        <taxon>Bacteroidota</taxon>
        <taxon>Bacteroidia</taxon>
        <taxon>Bacteroidales</taxon>
        <taxon>Muribaculaceae</taxon>
        <taxon>Muribaculum</taxon>
    </lineage>
</organism>
<gene>
    <name evidence="1" type="ORF">E5990_09730</name>
</gene>
<name>A0AC61S477_9BACT</name>